<dbReference type="EMBL" id="BMFV01000013">
    <property type="protein sequence ID" value="GGH81909.1"/>
    <property type="molecule type" value="Genomic_DNA"/>
</dbReference>
<dbReference type="GO" id="GO:0005524">
    <property type="term" value="F:ATP binding"/>
    <property type="evidence" value="ECO:0007669"/>
    <property type="project" value="UniProtKB-KW"/>
</dbReference>
<dbReference type="InterPro" id="IPR002197">
    <property type="entry name" value="HTH_Fis"/>
</dbReference>
<dbReference type="GO" id="GO:0043565">
    <property type="term" value="F:sequence-specific DNA binding"/>
    <property type="evidence" value="ECO:0007669"/>
    <property type="project" value="InterPro"/>
</dbReference>
<dbReference type="SUPFAM" id="SSF46689">
    <property type="entry name" value="Homeodomain-like"/>
    <property type="match status" value="1"/>
</dbReference>
<dbReference type="SUPFAM" id="SSF52540">
    <property type="entry name" value="P-loop containing nucleoside triphosphate hydrolases"/>
    <property type="match status" value="1"/>
</dbReference>
<evidence type="ECO:0000256" key="2">
    <source>
        <dbReference type="ARBA" id="ARBA00022840"/>
    </source>
</evidence>
<dbReference type="PANTHER" id="PTHR32071:SF121">
    <property type="entry name" value="SIGMA L-DEPENDENT TRANSCRIPTIONAL REGULATOR YQIR-RELATED"/>
    <property type="match status" value="1"/>
</dbReference>
<evidence type="ECO:0000256" key="1">
    <source>
        <dbReference type="ARBA" id="ARBA00022741"/>
    </source>
</evidence>
<dbReference type="GO" id="GO:0000156">
    <property type="term" value="F:phosphorelay response regulator activity"/>
    <property type="evidence" value="ECO:0007669"/>
    <property type="project" value="InterPro"/>
</dbReference>
<evidence type="ECO:0000256" key="4">
    <source>
        <dbReference type="ARBA" id="ARBA00023163"/>
    </source>
</evidence>
<dbReference type="InterPro" id="IPR010524">
    <property type="entry name" value="Sig_transdc_resp-reg_PrpR_N"/>
</dbReference>
<evidence type="ECO:0000259" key="5">
    <source>
        <dbReference type="PROSITE" id="PS50045"/>
    </source>
</evidence>
<dbReference type="Proteomes" id="UP000656813">
    <property type="component" value="Unassembled WGS sequence"/>
</dbReference>
<dbReference type="AlphaFoldDB" id="A0A8J2ZVW9"/>
<name>A0A8J2ZVW9_9BACL</name>
<protein>
    <submittedName>
        <fullName evidence="6">Fis family transcriptional regulator</fullName>
    </submittedName>
</protein>
<keyword evidence="4" id="KW-0804">Transcription</keyword>
<dbReference type="InterPro" id="IPR009057">
    <property type="entry name" value="Homeodomain-like_sf"/>
</dbReference>
<keyword evidence="3" id="KW-0805">Transcription regulation</keyword>
<dbReference type="Gene3D" id="3.40.50.2300">
    <property type="match status" value="1"/>
</dbReference>
<reference evidence="6" key="1">
    <citation type="journal article" date="2014" name="Int. J. Syst. Evol. Microbiol.">
        <title>Complete genome sequence of Corynebacterium casei LMG S-19264T (=DSM 44701T), isolated from a smear-ripened cheese.</title>
        <authorList>
            <consortium name="US DOE Joint Genome Institute (JGI-PGF)"/>
            <person name="Walter F."/>
            <person name="Albersmeier A."/>
            <person name="Kalinowski J."/>
            <person name="Ruckert C."/>
        </authorList>
    </citation>
    <scope>NUCLEOTIDE SEQUENCE</scope>
    <source>
        <strain evidence="6">CGMCC 1.12777</strain>
    </source>
</reference>
<dbReference type="Pfam" id="PF06506">
    <property type="entry name" value="PrpR_N"/>
    <property type="match status" value="1"/>
</dbReference>
<comment type="caution">
    <text evidence="6">The sequence shown here is derived from an EMBL/GenBank/DDBJ whole genome shotgun (WGS) entry which is preliminary data.</text>
</comment>
<dbReference type="PRINTS" id="PR01590">
    <property type="entry name" value="HTHFIS"/>
</dbReference>
<dbReference type="SUPFAM" id="SSF159800">
    <property type="entry name" value="PrpR receptor domain-like"/>
    <property type="match status" value="1"/>
</dbReference>
<dbReference type="Pfam" id="PF02954">
    <property type="entry name" value="HTH_8"/>
    <property type="match status" value="1"/>
</dbReference>
<dbReference type="InterPro" id="IPR058031">
    <property type="entry name" value="AAA_lid_NorR"/>
</dbReference>
<dbReference type="PANTHER" id="PTHR32071">
    <property type="entry name" value="TRANSCRIPTIONAL REGULATORY PROTEIN"/>
    <property type="match status" value="1"/>
</dbReference>
<keyword evidence="1" id="KW-0547">Nucleotide-binding</keyword>
<accession>A0A8J2ZVW9</accession>
<dbReference type="Gene3D" id="3.40.50.10660">
    <property type="entry name" value="PrpR receptor domain-like"/>
    <property type="match status" value="1"/>
</dbReference>
<dbReference type="GO" id="GO:0006355">
    <property type="term" value="P:regulation of DNA-templated transcription"/>
    <property type="evidence" value="ECO:0007669"/>
    <property type="project" value="InterPro"/>
</dbReference>
<sequence length="601" mass="68678">MKIKVLLIAPYTGLKTLALKLAKEQKELDITVREGDLKEALIVMEEMADTPFDIIISRGGTAKLLRENLNQPVIEIPLSGYDILRTLTLIKDYKVPLEMVAFPSICQGLHAVSNLLNINIPYRIIEQQEEVEKLILEAKENGAKVIVGDTITVRIAEKHGLQGILITSGRESVLESFNLARRLYSVLYKYEKKQAMLEKLIDSFENGMAIINSNGQLCYSNNTFLEMLHLNKTSDTLSLFESRPEWLNTIRELNDEEPILCKSMINGTEVFFSLSIFEQNGSSQCYLIRSSYSENSDEDLQVKIVYSPIHSFTQILGASEQIQKTISKARELSAKNIKAIYGEEGAGKTYLAFAMHGSGARRDKTFLELSFKRYSEQAYKRFNSIMSKNVEGTLFIRGVERLAKDDQDQLVDTLFQLQKKHIIFSFEASSKDNLKMAISQKLYHLISHHSIFVAPLRERVEDLDDHIRYFIGRYNEKYGKQIVGIREEALNLLAKRHWEQNIKECEEVVDRLVQETKGEYIEKETVEKVAPNHSFELIDDSSTSIVIPLEDSLEAIEQKIIQKVLEAENMNQTKTAQRLGITRATLWRKLKNMRDSSSKSV</sequence>
<reference evidence="6" key="2">
    <citation type="submission" date="2020-09" db="EMBL/GenBank/DDBJ databases">
        <authorList>
            <person name="Sun Q."/>
            <person name="Zhou Y."/>
        </authorList>
    </citation>
    <scope>NUCLEOTIDE SEQUENCE</scope>
    <source>
        <strain evidence="6">CGMCC 1.12777</strain>
    </source>
</reference>
<dbReference type="Gene3D" id="3.40.50.300">
    <property type="entry name" value="P-loop containing nucleotide triphosphate hydrolases"/>
    <property type="match status" value="1"/>
</dbReference>
<dbReference type="PROSITE" id="PS50045">
    <property type="entry name" value="SIGMA54_INTERACT_4"/>
    <property type="match status" value="1"/>
</dbReference>
<dbReference type="Gene3D" id="1.10.10.60">
    <property type="entry name" value="Homeodomain-like"/>
    <property type="match status" value="1"/>
</dbReference>
<evidence type="ECO:0000256" key="3">
    <source>
        <dbReference type="ARBA" id="ARBA00023015"/>
    </source>
</evidence>
<keyword evidence="7" id="KW-1185">Reference proteome</keyword>
<dbReference type="RefSeq" id="WP_188497303.1">
    <property type="nucleotide sequence ID" value="NZ_BMFV01000013.1"/>
</dbReference>
<proteinExistence type="predicted"/>
<organism evidence="6 7">
    <name type="scientific">Pullulanibacillus pueri</name>
    <dbReference type="NCBI Taxonomy" id="1437324"/>
    <lineage>
        <taxon>Bacteria</taxon>
        <taxon>Bacillati</taxon>
        <taxon>Bacillota</taxon>
        <taxon>Bacilli</taxon>
        <taxon>Bacillales</taxon>
        <taxon>Sporolactobacillaceae</taxon>
        <taxon>Pullulanibacillus</taxon>
    </lineage>
</organism>
<evidence type="ECO:0000313" key="6">
    <source>
        <dbReference type="EMBL" id="GGH81909.1"/>
    </source>
</evidence>
<gene>
    <name evidence="6" type="ORF">GCM10007096_20510</name>
</gene>
<dbReference type="Pfam" id="PF14532">
    <property type="entry name" value="Sigma54_activ_2"/>
    <property type="match status" value="1"/>
</dbReference>
<dbReference type="InterPro" id="IPR002078">
    <property type="entry name" value="Sigma_54_int"/>
</dbReference>
<feature type="domain" description="Sigma-54 factor interaction" evidence="5">
    <location>
        <begin position="315"/>
        <end position="514"/>
    </location>
</feature>
<dbReference type="InterPro" id="IPR027417">
    <property type="entry name" value="P-loop_NTPase"/>
</dbReference>
<dbReference type="Gene3D" id="1.10.8.60">
    <property type="match status" value="1"/>
</dbReference>
<keyword evidence="2" id="KW-0067">ATP-binding</keyword>
<evidence type="ECO:0000313" key="7">
    <source>
        <dbReference type="Proteomes" id="UP000656813"/>
    </source>
</evidence>
<dbReference type="Pfam" id="PF25601">
    <property type="entry name" value="AAA_lid_14"/>
    <property type="match status" value="1"/>
</dbReference>